<gene>
    <name evidence="4" type="ORF">O3P69_005405</name>
</gene>
<protein>
    <recommendedName>
        <fullName evidence="3">Ig-like domain-containing protein</fullName>
    </recommendedName>
</protein>
<dbReference type="Proteomes" id="UP001487740">
    <property type="component" value="Unassembled WGS sequence"/>
</dbReference>
<dbReference type="PANTHER" id="PTHR23279:SF37">
    <property type="entry name" value="DEFECTIVE PROBOSCIS EXTENSION RESPONSE 13, ISOFORM B"/>
    <property type="match status" value="1"/>
</dbReference>
<dbReference type="GO" id="GO:0050808">
    <property type="term" value="P:synapse organization"/>
    <property type="evidence" value="ECO:0007669"/>
    <property type="project" value="TreeGrafter"/>
</dbReference>
<dbReference type="Pfam" id="PF13927">
    <property type="entry name" value="Ig_3"/>
    <property type="match status" value="1"/>
</dbReference>
<dbReference type="Gene3D" id="2.60.40.10">
    <property type="entry name" value="Immunoglobulins"/>
    <property type="match status" value="2"/>
</dbReference>
<dbReference type="SMART" id="SM00408">
    <property type="entry name" value="IGc2"/>
    <property type="match status" value="2"/>
</dbReference>
<dbReference type="PROSITE" id="PS50835">
    <property type="entry name" value="IG_LIKE"/>
    <property type="match status" value="2"/>
</dbReference>
<dbReference type="InterPro" id="IPR003599">
    <property type="entry name" value="Ig_sub"/>
</dbReference>
<evidence type="ECO:0000256" key="2">
    <source>
        <dbReference type="SAM" id="SignalP"/>
    </source>
</evidence>
<dbReference type="InterPro" id="IPR013783">
    <property type="entry name" value="Ig-like_fold"/>
</dbReference>
<accession>A0AAW0U9Y5</accession>
<dbReference type="SMART" id="SM00406">
    <property type="entry name" value="IGv"/>
    <property type="match status" value="2"/>
</dbReference>
<evidence type="ECO:0000313" key="4">
    <source>
        <dbReference type="EMBL" id="KAK8396341.1"/>
    </source>
</evidence>
<dbReference type="InterPro" id="IPR007110">
    <property type="entry name" value="Ig-like_dom"/>
</dbReference>
<dbReference type="SUPFAM" id="SSF48726">
    <property type="entry name" value="Immunoglobulin"/>
    <property type="match status" value="2"/>
</dbReference>
<feature type="transmembrane region" description="Helical" evidence="1">
    <location>
        <begin position="268"/>
        <end position="287"/>
    </location>
</feature>
<dbReference type="InterPro" id="IPR003598">
    <property type="entry name" value="Ig_sub2"/>
</dbReference>
<dbReference type="SMART" id="SM00409">
    <property type="entry name" value="IG"/>
    <property type="match status" value="2"/>
</dbReference>
<evidence type="ECO:0000259" key="3">
    <source>
        <dbReference type="PROSITE" id="PS50835"/>
    </source>
</evidence>
<name>A0AAW0U9Y5_SCYPA</name>
<keyword evidence="1" id="KW-0812">Transmembrane</keyword>
<organism evidence="4 5">
    <name type="scientific">Scylla paramamosain</name>
    <name type="common">Mud crab</name>
    <dbReference type="NCBI Taxonomy" id="85552"/>
    <lineage>
        <taxon>Eukaryota</taxon>
        <taxon>Metazoa</taxon>
        <taxon>Ecdysozoa</taxon>
        <taxon>Arthropoda</taxon>
        <taxon>Crustacea</taxon>
        <taxon>Multicrustacea</taxon>
        <taxon>Malacostraca</taxon>
        <taxon>Eumalacostraca</taxon>
        <taxon>Eucarida</taxon>
        <taxon>Decapoda</taxon>
        <taxon>Pleocyemata</taxon>
        <taxon>Brachyura</taxon>
        <taxon>Eubrachyura</taxon>
        <taxon>Portunoidea</taxon>
        <taxon>Portunidae</taxon>
        <taxon>Portuninae</taxon>
        <taxon>Scylla</taxon>
    </lineage>
</organism>
<dbReference type="PANTHER" id="PTHR23279">
    <property type="entry name" value="DEFECTIVE PROBOSCIS EXTENSION RESPONSE DPR -RELATED"/>
    <property type="match status" value="1"/>
</dbReference>
<feature type="domain" description="Ig-like" evidence="3">
    <location>
        <begin position="56"/>
        <end position="139"/>
    </location>
</feature>
<comment type="caution">
    <text evidence="4">The sequence shown here is derived from an EMBL/GenBank/DDBJ whole genome shotgun (WGS) entry which is preliminary data.</text>
</comment>
<dbReference type="GO" id="GO:0032589">
    <property type="term" value="C:neuron projection membrane"/>
    <property type="evidence" value="ECO:0007669"/>
    <property type="project" value="TreeGrafter"/>
</dbReference>
<dbReference type="EMBL" id="JARAKH010000016">
    <property type="protein sequence ID" value="KAK8396341.1"/>
    <property type="molecule type" value="Genomic_DNA"/>
</dbReference>
<evidence type="ECO:0000256" key="1">
    <source>
        <dbReference type="SAM" id="Phobius"/>
    </source>
</evidence>
<evidence type="ECO:0000313" key="5">
    <source>
        <dbReference type="Proteomes" id="UP001487740"/>
    </source>
</evidence>
<feature type="chain" id="PRO_5043956958" description="Ig-like domain-containing protein" evidence="2">
    <location>
        <begin position="22"/>
        <end position="363"/>
    </location>
</feature>
<keyword evidence="5" id="KW-1185">Reference proteome</keyword>
<dbReference type="Pfam" id="PF07686">
    <property type="entry name" value="V-set"/>
    <property type="match status" value="1"/>
</dbReference>
<reference evidence="4 5" key="1">
    <citation type="submission" date="2023-03" db="EMBL/GenBank/DDBJ databases">
        <title>High-quality genome of Scylla paramamosain provides insights in environmental adaptation.</title>
        <authorList>
            <person name="Zhang L."/>
        </authorList>
    </citation>
    <scope>NUCLEOTIDE SEQUENCE [LARGE SCALE GENOMIC DNA]</scope>
    <source>
        <strain evidence="4">LZ_2023a</strain>
        <tissue evidence="4">Muscle</tissue>
    </source>
</reference>
<keyword evidence="1" id="KW-1133">Transmembrane helix</keyword>
<feature type="signal peptide" evidence="2">
    <location>
        <begin position="1"/>
        <end position="21"/>
    </location>
</feature>
<keyword evidence="1" id="KW-0472">Membrane</keyword>
<sequence length="363" mass="39773">MAVGFSRVLLSLLVLAGIVSASFPVFPSLLPPSTTFVGPAEEEEVRVEDRAFFLQPNNTESRVQVGASVTLHCPAHDVGENTVSWIRRRDYHLLTVGDTSYTSDERFQVRYVKQEKDWQLHILYVQARDDGVYECQVTSHPPVSLMSTLHVHEATSEILGGPEKYVRVGSSLRLVCVLKGNTEPPAYVFWYHGRHMINFHDTREVRVENSGALSVLFLSHVSASDSGNYTCAPSNTRAAHILIHVLKGGETPAAIHSGGRKTNTPPCFLLLLLLLLFLLFLVTLASAPSSPLPAQRHRLLHRGDHRGTGLLKHPCLPASPPAAAADATSCRTSPPQVWCKVSLMCSRHPGVVQSAAGCARKQQ</sequence>
<dbReference type="InterPro" id="IPR013106">
    <property type="entry name" value="Ig_V-set"/>
</dbReference>
<proteinExistence type="predicted"/>
<dbReference type="AlphaFoldDB" id="A0AAW0U9Y5"/>
<dbReference type="InterPro" id="IPR036179">
    <property type="entry name" value="Ig-like_dom_sf"/>
</dbReference>
<dbReference type="InterPro" id="IPR037448">
    <property type="entry name" value="Zig-8"/>
</dbReference>
<keyword evidence="2" id="KW-0732">Signal</keyword>
<feature type="domain" description="Ig-like" evidence="3">
    <location>
        <begin position="141"/>
        <end position="242"/>
    </location>
</feature>